<dbReference type="PANTHER" id="PTHR28259">
    <property type="entry name" value="FLUORIDE EXPORT PROTEIN 1-RELATED"/>
    <property type="match status" value="1"/>
</dbReference>
<dbReference type="GO" id="GO:0046872">
    <property type="term" value="F:metal ion binding"/>
    <property type="evidence" value="ECO:0007669"/>
    <property type="project" value="UniProtKB-KW"/>
</dbReference>
<dbReference type="HAMAP" id="MF_00454">
    <property type="entry name" value="FluC"/>
    <property type="match status" value="1"/>
</dbReference>
<dbReference type="Pfam" id="PF02537">
    <property type="entry name" value="CRCB"/>
    <property type="match status" value="1"/>
</dbReference>
<evidence type="ECO:0000256" key="2">
    <source>
        <dbReference type="ARBA" id="ARBA00022475"/>
    </source>
</evidence>
<comment type="caution">
    <text evidence="11">The sequence shown here is derived from an EMBL/GenBank/DDBJ whole genome shotgun (WGS) entry which is preliminary data.</text>
</comment>
<comment type="activity regulation">
    <text evidence="10">Na(+) is not transported, but it plays an essential structural role and its presence is essential for fluoride channel function.</text>
</comment>
<evidence type="ECO:0000256" key="1">
    <source>
        <dbReference type="ARBA" id="ARBA00004651"/>
    </source>
</evidence>
<feature type="binding site" evidence="10">
    <location>
        <position position="77"/>
    </location>
    <ligand>
        <name>Na(+)</name>
        <dbReference type="ChEBI" id="CHEBI:29101"/>
        <note>structural</note>
    </ligand>
</feature>
<dbReference type="PANTHER" id="PTHR28259:SF1">
    <property type="entry name" value="FLUORIDE EXPORT PROTEIN 1-RELATED"/>
    <property type="match status" value="1"/>
</dbReference>
<evidence type="ECO:0000256" key="7">
    <source>
        <dbReference type="ARBA" id="ARBA00035120"/>
    </source>
</evidence>
<keyword evidence="12" id="KW-1185">Reference proteome</keyword>
<evidence type="ECO:0000256" key="8">
    <source>
        <dbReference type="ARBA" id="ARBA00035585"/>
    </source>
</evidence>
<dbReference type="OrthoDB" id="5148600at2"/>
<keyword evidence="10" id="KW-0406">Ion transport</keyword>
<organism evidence="11 12">
    <name type="scientific">Pseudoscardovia suis</name>
    <dbReference type="NCBI Taxonomy" id="987063"/>
    <lineage>
        <taxon>Bacteria</taxon>
        <taxon>Bacillati</taxon>
        <taxon>Actinomycetota</taxon>
        <taxon>Actinomycetes</taxon>
        <taxon>Bifidobacteriales</taxon>
        <taxon>Bifidobacteriaceae</taxon>
        <taxon>Pseudoscardovia</taxon>
    </lineage>
</organism>
<evidence type="ECO:0000256" key="5">
    <source>
        <dbReference type="ARBA" id="ARBA00023136"/>
    </source>
</evidence>
<keyword evidence="2 10" id="KW-1003">Cell membrane</keyword>
<dbReference type="GO" id="GO:0062054">
    <property type="term" value="F:fluoride channel activity"/>
    <property type="evidence" value="ECO:0007669"/>
    <property type="project" value="UniProtKB-UniRule"/>
</dbReference>
<feature type="binding site" evidence="10">
    <location>
        <position position="80"/>
    </location>
    <ligand>
        <name>Na(+)</name>
        <dbReference type="ChEBI" id="CHEBI:29101"/>
        <note>structural</note>
    </ligand>
</feature>
<feature type="transmembrane region" description="Helical" evidence="10">
    <location>
        <begin position="41"/>
        <end position="62"/>
    </location>
</feature>
<dbReference type="RefSeq" id="WP_094691256.1">
    <property type="nucleotide sequence ID" value="NZ_MWWQ01000007.1"/>
</dbReference>
<keyword evidence="4 10" id="KW-1133">Transmembrane helix</keyword>
<evidence type="ECO:0000256" key="4">
    <source>
        <dbReference type="ARBA" id="ARBA00022989"/>
    </source>
</evidence>
<keyword evidence="6 10" id="KW-0407">Ion channel</keyword>
<feature type="transmembrane region" description="Helical" evidence="10">
    <location>
        <begin position="101"/>
        <end position="122"/>
    </location>
</feature>
<reference evidence="11 12" key="1">
    <citation type="journal article" date="2017" name="BMC Genomics">
        <title>Comparative genomic and phylogenomic analyses of the Bifidobacteriaceae family.</title>
        <authorList>
            <person name="Lugli G.A."/>
            <person name="Milani C."/>
            <person name="Turroni F."/>
            <person name="Duranti S."/>
            <person name="Mancabelli L."/>
            <person name="Mangifesta M."/>
            <person name="Ferrario C."/>
            <person name="Modesto M."/>
            <person name="Mattarelli P."/>
            <person name="Jiri K."/>
            <person name="van Sinderen D."/>
            <person name="Ventura M."/>
        </authorList>
    </citation>
    <scope>NUCLEOTIDE SEQUENCE [LARGE SCALE GENOMIC DNA]</scope>
    <source>
        <strain evidence="11 12">DSM 24744</strain>
    </source>
</reference>
<proteinExistence type="inferred from homology"/>
<protein>
    <recommendedName>
        <fullName evidence="10">Fluoride-specific ion channel FluC</fullName>
    </recommendedName>
</protein>
<accession>A0A261EXW3</accession>
<evidence type="ECO:0000256" key="6">
    <source>
        <dbReference type="ARBA" id="ARBA00023303"/>
    </source>
</evidence>
<name>A0A261EXW3_9BIFI</name>
<evidence type="ECO:0000256" key="3">
    <source>
        <dbReference type="ARBA" id="ARBA00022692"/>
    </source>
</evidence>
<keyword evidence="10" id="KW-0479">Metal-binding</keyword>
<keyword evidence="5 10" id="KW-0472">Membrane</keyword>
<dbReference type="EMBL" id="MWWQ01000007">
    <property type="protein sequence ID" value="OZG51685.1"/>
    <property type="molecule type" value="Genomic_DNA"/>
</dbReference>
<comment type="catalytic activity">
    <reaction evidence="8">
        <text>fluoride(in) = fluoride(out)</text>
        <dbReference type="Rhea" id="RHEA:76159"/>
        <dbReference type="ChEBI" id="CHEBI:17051"/>
    </reaction>
    <physiologicalReaction direction="left-to-right" evidence="8">
        <dbReference type="Rhea" id="RHEA:76160"/>
    </physiologicalReaction>
</comment>
<gene>
    <name evidence="10" type="primary">fluC</name>
    <name evidence="10" type="synonym">crcB</name>
    <name evidence="11" type="ORF">PSSU_0892</name>
</gene>
<dbReference type="AlphaFoldDB" id="A0A261EXW3"/>
<keyword evidence="10" id="KW-0915">Sodium</keyword>
<keyword evidence="10" id="KW-0813">Transport</keyword>
<evidence type="ECO:0000313" key="11">
    <source>
        <dbReference type="EMBL" id="OZG51685.1"/>
    </source>
</evidence>
<keyword evidence="3 10" id="KW-0812">Transmembrane</keyword>
<dbReference type="InterPro" id="IPR003691">
    <property type="entry name" value="FluC"/>
</dbReference>
<comment type="function">
    <text evidence="9 10">Fluoride-specific ion channel. Important for reducing fluoride concentration in the cell, thus reducing its toxicity.</text>
</comment>
<sequence length="123" mass="12520">MSSFVLALGIAALGGLGAVTRFTIDTQIKRAYKAAFPLTTLLINAIASFLAGMFAAMAAYGAMGADAKLLLATGFCGGLSTFSTAINEITSLLKSERLGTAAAYMATCVIVPLLCVIAGYAVI</sequence>
<dbReference type="GO" id="GO:0140114">
    <property type="term" value="P:cellular detoxification of fluoride"/>
    <property type="evidence" value="ECO:0007669"/>
    <property type="project" value="UniProtKB-UniRule"/>
</dbReference>
<comment type="similarity">
    <text evidence="7 10">Belongs to the fluoride channel Fluc/FEX (TC 1.A.43) family.</text>
</comment>
<dbReference type="GO" id="GO:0005886">
    <property type="term" value="C:plasma membrane"/>
    <property type="evidence" value="ECO:0007669"/>
    <property type="project" value="UniProtKB-SubCell"/>
</dbReference>
<dbReference type="Proteomes" id="UP000216454">
    <property type="component" value="Unassembled WGS sequence"/>
</dbReference>
<feature type="transmembrane region" description="Helical" evidence="10">
    <location>
        <begin position="69"/>
        <end position="89"/>
    </location>
</feature>
<evidence type="ECO:0000313" key="12">
    <source>
        <dbReference type="Proteomes" id="UP000216454"/>
    </source>
</evidence>
<evidence type="ECO:0000256" key="9">
    <source>
        <dbReference type="ARBA" id="ARBA00049940"/>
    </source>
</evidence>
<evidence type="ECO:0000256" key="10">
    <source>
        <dbReference type="HAMAP-Rule" id="MF_00454"/>
    </source>
</evidence>
<comment type="subcellular location">
    <subcellularLocation>
        <location evidence="1 10">Cell membrane</location>
        <topology evidence="1 10">Multi-pass membrane protein</topology>
    </subcellularLocation>
</comment>